<feature type="region of interest" description="Disordered" evidence="1">
    <location>
        <begin position="24"/>
        <end position="69"/>
    </location>
</feature>
<feature type="compositionally biased region" description="Polar residues" evidence="1">
    <location>
        <begin position="46"/>
        <end position="55"/>
    </location>
</feature>
<organism evidence="2 3">
    <name type="scientific">Aldrovandia affinis</name>
    <dbReference type="NCBI Taxonomy" id="143900"/>
    <lineage>
        <taxon>Eukaryota</taxon>
        <taxon>Metazoa</taxon>
        <taxon>Chordata</taxon>
        <taxon>Craniata</taxon>
        <taxon>Vertebrata</taxon>
        <taxon>Euteleostomi</taxon>
        <taxon>Actinopterygii</taxon>
        <taxon>Neopterygii</taxon>
        <taxon>Teleostei</taxon>
        <taxon>Notacanthiformes</taxon>
        <taxon>Halosauridae</taxon>
        <taxon>Aldrovandia</taxon>
    </lineage>
</organism>
<dbReference type="EMBL" id="JAINUG010000433">
    <property type="protein sequence ID" value="KAJ8371749.1"/>
    <property type="molecule type" value="Genomic_DNA"/>
</dbReference>
<sequence length="69" mass="7520">MVTSLDVNLLAEDDIPGDLLNEFRHHSTDEEEGGEADPPMEDRADLSNNQPSSSKRTGRRYCATASVTG</sequence>
<comment type="caution">
    <text evidence="2">The sequence shown here is derived from an EMBL/GenBank/DDBJ whole genome shotgun (WGS) entry which is preliminary data.</text>
</comment>
<keyword evidence="3" id="KW-1185">Reference proteome</keyword>
<protein>
    <submittedName>
        <fullName evidence="2">Uncharacterized protein</fullName>
    </submittedName>
</protein>
<gene>
    <name evidence="2" type="ORF">AAFF_G00302560</name>
</gene>
<dbReference type="AlphaFoldDB" id="A0AAD7W1H2"/>
<evidence type="ECO:0000256" key="1">
    <source>
        <dbReference type="SAM" id="MobiDB-lite"/>
    </source>
</evidence>
<accession>A0AAD7W1H2</accession>
<proteinExistence type="predicted"/>
<dbReference type="Proteomes" id="UP001221898">
    <property type="component" value="Unassembled WGS sequence"/>
</dbReference>
<evidence type="ECO:0000313" key="2">
    <source>
        <dbReference type="EMBL" id="KAJ8371749.1"/>
    </source>
</evidence>
<feature type="compositionally biased region" description="Acidic residues" evidence="1">
    <location>
        <begin position="29"/>
        <end position="39"/>
    </location>
</feature>
<reference evidence="2" key="1">
    <citation type="journal article" date="2023" name="Science">
        <title>Genome structures resolve the early diversification of teleost fishes.</title>
        <authorList>
            <person name="Parey E."/>
            <person name="Louis A."/>
            <person name="Montfort J."/>
            <person name="Bouchez O."/>
            <person name="Roques C."/>
            <person name="Iampietro C."/>
            <person name="Lluch J."/>
            <person name="Castinel A."/>
            <person name="Donnadieu C."/>
            <person name="Desvignes T."/>
            <person name="Floi Bucao C."/>
            <person name="Jouanno E."/>
            <person name="Wen M."/>
            <person name="Mejri S."/>
            <person name="Dirks R."/>
            <person name="Jansen H."/>
            <person name="Henkel C."/>
            <person name="Chen W.J."/>
            <person name="Zahm M."/>
            <person name="Cabau C."/>
            <person name="Klopp C."/>
            <person name="Thompson A.W."/>
            <person name="Robinson-Rechavi M."/>
            <person name="Braasch I."/>
            <person name="Lecointre G."/>
            <person name="Bobe J."/>
            <person name="Postlethwait J.H."/>
            <person name="Berthelot C."/>
            <person name="Roest Crollius H."/>
            <person name="Guiguen Y."/>
        </authorList>
    </citation>
    <scope>NUCLEOTIDE SEQUENCE</scope>
    <source>
        <strain evidence="2">NC1722</strain>
    </source>
</reference>
<name>A0AAD7W1H2_9TELE</name>
<evidence type="ECO:0000313" key="3">
    <source>
        <dbReference type="Proteomes" id="UP001221898"/>
    </source>
</evidence>